<comment type="caution">
    <text evidence="1">The sequence shown here is derived from an EMBL/GenBank/DDBJ whole genome shotgun (WGS) entry which is preliminary data.</text>
</comment>
<reference evidence="1" key="1">
    <citation type="submission" date="2021-07" db="EMBL/GenBank/DDBJ databases">
        <authorList>
            <person name="Catto M.A."/>
            <person name="Jacobson A."/>
            <person name="Kennedy G."/>
            <person name="Labadie P."/>
            <person name="Hunt B.G."/>
            <person name="Srinivasan R."/>
        </authorList>
    </citation>
    <scope>NUCLEOTIDE SEQUENCE</scope>
    <source>
        <strain evidence="1">PL_HMW_Pooled</strain>
        <tissue evidence="1">Head</tissue>
    </source>
</reference>
<dbReference type="Proteomes" id="UP001219518">
    <property type="component" value="Unassembled WGS sequence"/>
</dbReference>
<reference evidence="1" key="2">
    <citation type="journal article" date="2023" name="BMC Genomics">
        <title>Pest status, molecular evolution, and epigenetic factors derived from the genome assembly of Frankliniella fusca, a thysanopteran phytovirus vector.</title>
        <authorList>
            <person name="Catto M.A."/>
            <person name="Labadie P.E."/>
            <person name="Jacobson A.L."/>
            <person name="Kennedy G.G."/>
            <person name="Srinivasan R."/>
            <person name="Hunt B.G."/>
        </authorList>
    </citation>
    <scope>NUCLEOTIDE SEQUENCE</scope>
    <source>
        <strain evidence="1">PL_HMW_Pooled</strain>
    </source>
</reference>
<gene>
    <name evidence="1" type="ORF">KUF71_014566</name>
</gene>
<evidence type="ECO:0000313" key="1">
    <source>
        <dbReference type="EMBL" id="KAK3926319.1"/>
    </source>
</evidence>
<name>A0AAE1HRT4_9NEOP</name>
<sequence>MQDASQLESLRYDCSDVILPNVTVHMLMRCMDEATNRVTFGSSSEENSRAIAHSIRDNFITAIINAASLSSETTTSELSDADTEIFKGALFVKTESQEMIEGVSDQKSERNCKVTSCNQTQNEKKHTSALTMDVPEFVVNCMRGVRCKICWFAIKGVNCVQRLIDHTIEFHPEKSSAVFLDKIREENSHKNVLGKGLPYCTCSTCIRIGYARWDKRLNANGRRTTRGIGKKCAF</sequence>
<keyword evidence="2" id="KW-1185">Reference proteome</keyword>
<organism evidence="1 2">
    <name type="scientific">Frankliniella fusca</name>
    <dbReference type="NCBI Taxonomy" id="407009"/>
    <lineage>
        <taxon>Eukaryota</taxon>
        <taxon>Metazoa</taxon>
        <taxon>Ecdysozoa</taxon>
        <taxon>Arthropoda</taxon>
        <taxon>Hexapoda</taxon>
        <taxon>Insecta</taxon>
        <taxon>Pterygota</taxon>
        <taxon>Neoptera</taxon>
        <taxon>Paraneoptera</taxon>
        <taxon>Thysanoptera</taxon>
        <taxon>Terebrantia</taxon>
        <taxon>Thripoidea</taxon>
        <taxon>Thripidae</taxon>
        <taxon>Frankliniella</taxon>
    </lineage>
</organism>
<dbReference type="AlphaFoldDB" id="A0AAE1HRT4"/>
<dbReference type="EMBL" id="JAHWGI010001250">
    <property type="protein sequence ID" value="KAK3926319.1"/>
    <property type="molecule type" value="Genomic_DNA"/>
</dbReference>
<accession>A0AAE1HRT4</accession>
<evidence type="ECO:0000313" key="2">
    <source>
        <dbReference type="Proteomes" id="UP001219518"/>
    </source>
</evidence>
<proteinExistence type="predicted"/>
<protein>
    <submittedName>
        <fullName evidence="1">Phage-related protein Lin1259/Lin1739</fullName>
    </submittedName>
</protein>